<reference evidence="2" key="1">
    <citation type="submission" date="2019-12" db="EMBL/GenBank/DDBJ databases">
        <title>An insight into the sialome of adult female Ixodes ricinus ticks feeding for 6 days.</title>
        <authorList>
            <person name="Perner J."/>
            <person name="Ribeiro J.M.C."/>
        </authorList>
    </citation>
    <scope>NUCLEOTIDE SEQUENCE</scope>
    <source>
        <strain evidence="2">Semi-engorged</strain>
        <tissue evidence="2">Salivary glands</tissue>
    </source>
</reference>
<evidence type="ECO:0000256" key="1">
    <source>
        <dbReference type="SAM" id="MobiDB-lite"/>
    </source>
</evidence>
<feature type="compositionally biased region" description="Basic and acidic residues" evidence="1">
    <location>
        <begin position="75"/>
        <end position="89"/>
    </location>
</feature>
<dbReference type="AlphaFoldDB" id="A0A6B0UFM4"/>
<feature type="compositionally biased region" description="Basic residues" evidence="1">
    <location>
        <begin position="93"/>
        <end position="102"/>
    </location>
</feature>
<proteinExistence type="predicted"/>
<dbReference type="EMBL" id="GIFC01006461">
    <property type="protein sequence ID" value="MXU88544.1"/>
    <property type="molecule type" value="Transcribed_RNA"/>
</dbReference>
<name>A0A6B0UFM4_IXORI</name>
<organism evidence="2">
    <name type="scientific">Ixodes ricinus</name>
    <name type="common">Common tick</name>
    <name type="synonym">Acarus ricinus</name>
    <dbReference type="NCBI Taxonomy" id="34613"/>
    <lineage>
        <taxon>Eukaryota</taxon>
        <taxon>Metazoa</taxon>
        <taxon>Ecdysozoa</taxon>
        <taxon>Arthropoda</taxon>
        <taxon>Chelicerata</taxon>
        <taxon>Arachnida</taxon>
        <taxon>Acari</taxon>
        <taxon>Parasitiformes</taxon>
        <taxon>Ixodida</taxon>
        <taxon>Ixodoidea</taxon>
        <taxon>Ixodidae</taxon>
        <taxon>Ixodinae</taxon>
        <taxon>Ixodes</taxon>
    </lineage>
</organism>
<protein>
    <submittedName>
        <fullName evidence="2">Uncharacterized protein</fullName>
    </submittedName>
</protein>
<sequence length="102" mass="11324">MGWWSPRSRKRLLSFNVHGMTLTMWRAIAHTTRAETQAVSGRLINADGCLDVMDATLTTARILETLDPVVSRNSHVADQKEVTGRDHPNAGRSKCHCRVPTG</sequence>
<accession>A0A6B0UFM4</accession>
<evidence type="ECO:0000313" key="2">
    <source>
        <dbReference type="EMBL" id="MXU88544.1"/>
    </source>
</evidence>
<feature type="region of interest" description="Disordered" evidence="1">
    <location>
        <begin position="74"/>
        <end position="102"/>
    </location>
</feature>